<evidence type="ECO:0000256" key="4">
    <source>
        <dbReference type="ARBA" id="ARBA00022692"/>
    </source>
</evidence>
<evidence type="ECO:0000256" key="1">
    <source>
        <dbReference type="ARBA" id="ARBA00004141"/>
    </source>
</evidence>
<keyword evidence="9 11" id="KW-0472">Membrane</keyword>
<dbReference type="CDD" id="cd18596">
    <property type="entry name" value="ABC_6TM_VMR1_D1_like"/>
    <property type="match status" value="1"/>
</dbReference>
<reference evidence="14 15" key="1">
    <citation type="submission" date="2018-02" db="EMBL/GenBank/DDBJ databases">
        <title>The genomes of Aspergillus section Nigri reveals drivers in fungal speciation.</title>
        <authorList>
            <consortium name="DOE Joint Genome Institute"/>
            <person name="Vesth T.C."/>
            <person name="Nybo J."/>
            <person name="Theobald S."/>
            <person name="Brandl J."/>
            <person name="Frisvad J.C."/>
            <person name="Nielsen K.F."/>
            <person name="Lyhne E.K."/>
            <person name="Kogle M.E."/>
            <person name="Kuo A."/>
            <person name="Riley R."/>
            <person name="Clum A."/>
            <person name="Nolan M."/>
            <person name="Lipzen A."/>
            <person name="Salamov A."/>
            <person name="Henrissat B."/>
            <person name="Wiebenga A."/>
            <person name="De vries R.P."/>
            <person name="Grigoriev I.V."/>
            <person name="Mortensen U.H."/>
            <person name="Andersen M.R."/>
            <person name="Baker S.E."/>
        </authorList>
    </citation>
    <scope>NUCLEOTIDE SEQUENCE [LARGE SCALE GENOMIC DNA]</scope>
    <source>
        <strain evidence="14 15">CBS 313.89</strain>
    </source>
</reference>
<name>A0A8G1RN43_9EURO</name>
<keyword evidence="6" id="KW-0547">Nucleotide-binding</keyword>
<feature type="domain" description="ABC transmembrane type-1" evidence="13">
    <location>
        <begin position="957"/>
        <end position="1243"/>
    </location>
</feature>
<dbReference type="InterPro" id="IPR036640">
    <property type="entry name" value="ABC1_TM_sf"/>
</dbReference>
<feature type="transmembrane region" description="Helical" evidence="11">
    <location>
        <begin position="954"/>
        <end position="976"/>
    </location>
</feature>
<feature type="transmembrane region" description="Helical" evidence="11">
    <location>
        <begin position="72"/>
        <end position="93"/>
    </location>
</feature>
<dbReference type="VEuPathDB" id="FungiDB:BO72DRAFT_515913"/>
<dbReference type="PANTHER" id="PTHR24223:SF456">
    <property type="entry name" value="MULTIDRUG RESISTANCE-ASSOCIATED PROTEIN LETHAL(2)03659"/>
    <property type="match status" value="1"/>
</dbReference>
<evidence type="ECO:0000259" key="12">
    <source>
        <dbReference type="PROSITE" id="PS50893"/>
    </source>
</evidence>
<evidence type="ECO:0000259" key="13">
    <source>
        <dbReference type="PROSITE" id="PS50929"/>
    </source>
</evidence>
<dbReference type="InterPro" id="IPR011527">
    <property type="entry name" value="ABC1_TM_dom"/>
</dbReference>
<dbReference type="PANTHER" id="PTHR24223">
    <property type="entry name" value="ATP-BINDING CASSETTE SUB-FAMILY C"/>
    <property type="match status" value="1"/>
</dbReference>
<feature type="transmembrane region" description="Helical" evidence="11">
    <location>
        <begin position="577"/>
        <end position="603"/>
    </location>
</feature>
<dbReference type="SUPFAM" id="SSF52540">
    <property type="entry name" value="P-loop containing nucleoside triphosphate hydrolases"/>
    <property type="match status" value="2"/>
</dbReference>
<feature type="transmembrane region" description="Helical" evidence="11">
    <location>
        <begin position="281"/>
        <end position="307"/>
    </location>
</feature>
<dbReference type="GO" id="GO:0005737">
    <property type="term" value="C:cytoplasm"/>
    <property type="evidence" value="ECO:0007669"/>
    <property type="project" value="UniProtKB-ARBA"/>
</dbReference>
<evidence type="ECO:0000256" key="2">
    <source>
        <dbReference type="ARBA" id="ARBA00009726"/>
    </source>
</evidence>
<keyword evidence="14" id="KW-0378">Hydrolase</keyword>
<dbReference type="RefSeq" id="XP_040798451.1">
    <property type="nucleotide sequence ID" value="XM_040949561.1"/>
</dbReference>
<evidence type="ECO:0000313" key="15">
    <source>
        <dbReference type="Proteomes" id="UP000249789"/>
    </source>
</evidence>
<feature type="transmembrane region" description="Helical" evidence="11">
    <location>
        <begin position="1090"/>
        <end position="1119"/>
    </location>
</feature>
<dbReference type="Proteomes" id="UP000249789">
    <property type="component" value="Unassembled WGS sequence"/>
</dbReference>
<evidence type="ECO:0000256" key="7">
    <source>
        <dbReference type="ARBA" id="ARBA00022840"/>
    </source>
</evidence>
<feature type="domain" description="ABC transporter" evidence="12">
    <location>
        <begin position="631"/>
        <end position="885"/>
    </location>
</feature>
<feature type="compositionally biased region" description="Basic and acidic residues" evidence="10">
    <location>
        <begin position="395"/>
        <end position="405"/>
    </location>
</feature>
<dbReference type="Gene3D" id="3.40.50.300">
    <property type="entry name" value="P-loop containing nucleotide triphosphate hydrolases"/>
    <property type="match status" value="2"/>
</dbReference>
<keyword evidence="15" id="KW-1185">Reference proteome</keyword>
<evidence type="ECO:0000313" key="14">
    <source>
        <dbReference type="EMBL" id="RAK74441.1"/>
    </source>
</evidence>
<dbReference type="Gene3D" id="1.20.1560.10">
    <property type="entry name" value="ABC transporter type 1, transmembrane domain"/>
    <property type="match status" value="2"/>
</dbReference>
<dbReference type="GO" id="GO:0016887">
    <property type="term" value="F:ATP hydrolysis activity"/>
    <property type="evidence" value="ECO:0007669"/>
    <property type="project" value="InterPro"/>
</dbReference>
<evidence type="ECO:0000256" key="6">
    <source>
        <dbReference type="ARBA" id="ARBA00022741"/>
    </source>
</evidence>
<feature type="transmembrane region" description="Helical" evidence="11">
    <location>
        <begin position="435"/>
        <end position="455"/>
    </location>
</feature>
<evidence type="ECO:0000256" key="11">
    <source>
        <dbReference type="SAM" id="Phobius"/>
    </source>
</evidence>
<dbReference type="PROSITE" id="PS50893">
    <property type="entry name" value="ABC_TRANSPORTER_2"/>
    <property type="match status" value="2"/>
</dbReference>
<feature type="transmembrane region" description="Helical" evidence="11">
    <location>
        <begin position="1188"/>
        <end position="1209"/>
    </location>
</feature>
<comment type="similarity">
    <text evidence="2">Belongs to the ABC transporter superfamily. ABCC family. Conjugate transporter (TC 3.A.1.208) subfamily.</text>
</comment>
<dbReference type="InterPro" id="IPR027417">
    <property type="entry name" value="P-loop_NTPase"/>
</dbReference>
<organism evidence="14 15">
    <name type="scientific">Aspergillus fijiensis CBS 313.89</name>
    <dbReference type="NCBI Taxonomy" id="1448319"/>
    <lineage>
        <taxon>Eukaryota</taxon>
        <taxon>Fungi</taxon>
        <taxon>Dikarya</taxon>
        <taxon>Ascomycota</taxon>
        <taxon>Pezizomycotina</taxon>
        <taxon>Eurotiomycetes</taxon>
        <taxon>Eurotiomycetidae</taxon>
        <taxon>Eurotiales</taxon>
        <taxon>Aspergillaceae</taxon>
        <taxon>Aspergillus</taxon>
    </lineage>
</organism>
<dbReference type="CDD" id="cd03244">
    <property type="entry name" value="ABCC_MRP_domain2"/>
    <property type="match status" value="1"/>
</dbReference>
<dbReference type="FunFam" id="3.40.50.300:FF:001354">
    <property type="entry name" value="ATP-binding cassette (ABC) transporter, putative"/>
    <property type="match status" value="1"/>
</dbReference>
<accession>A0A8G1RN43</accession>
<keyword evidence="8 11" id="KW-1133">Transmembrane helix</keyword>
<evidence type="ECO:0000256" key="8">
    <source>
        <dbReference type="ARBA" id="ARBA00022989"/>
    </source>
</evidence>
<evidence type="ECO:0000256" key="10">
    <source>
        <dbReference type="SAM" id="MobiDB-lite"/>
    </source>
</evidence>
<comment type="subcellular location">
    <subcellularLocation>
        <location evidence="1">Membrane</location>
        <topology evidence="1">Multi-pass membrane protein</topology>
    </subcellularLocation>
</comment>
<feature type="transmembrane region" description="Helical" evidence="11">
    <location>
        <begin position="323"/>
        <end position="340"/>
    </location>
</feature>
<feature type="domain" description="ABC transporter" evidence="12">
    <location>
        <begin position="1280"/>
        <end position="1520"/>
    </location>
</feature>
<evidence type="ECO:0000256" key="9">
    <source>
        <dbReference type="ARBA" id="ARBA00023136"/>
    </source>
</evidence>
<dbReference type="Pfam" id="PF00664">
    <property type="entry name" value="ABC_membrane"/>
    <property type="match status" value="2"/>
</dbReference>
<dbReference type="GO" id="GO:0005524">
    <property type="term" value="F:ATP binding"/>
    <property type="evidence" value="ECO:0007669"/>
    <property type="project" value="UniProtKB-KW"/>
</dbReference>
<feature type="region of interest" description="Disordered" evidence="10">
    <location>
        <begin position="377"/>
        <end position="409"/>
    </location>
</feature>
<feature type="transmembrane region" description="Helical" evidence="11">
    <location>
        <begin position="99"/>
        <end position="123"/>
    </location>
</feature>
<proteinExistence type="inferred from homology"/>
<keyword evidence="3" id="KW-0813">Transport</keyword>
<dbReference type="GO" id="GO:0140359">
    <property type="term" value="F:ABC-type transporter activity"/>
    <property type="evidence" value="ECO:0007669"/>
    <property type="project" value="InterPro"/>
</dbReference>
<evidence type="ECO:0000256" key="3">
    <source>
        <dbReference type="ARBA" id="ARBA00022448"/>
    </source>
</evidence>
<dbReference type="CDD" id="cd18604">
    <property type="entry name" value="ABC_6TM_VMR1_D2_like"/>
    <property type="match status" value="1"/>
</dbReference>
<dbReference type="CDD" id="cd03250">
    <property type="entry name" value="ABCC_MRP_domain1"/>
    <property type="match status" value="1"/>
</dbReference>
<feature type="transmembrane region" description="Helical" evidence="11">
    <location>
        <begin position="536"/>
        <end position="565"/>
    </location>
</feature>
<dbReference type="FunFam" id="1.20.1560.10:FF:000013">
    <property type="entry name" value="ABC transporter C family member 2"/>
    <property type="match status" value="1"/>
</dbReference>
<sequence>MTVALRVFMTTTSQLIVSFIVNSAIVALTLLARLESAGSIAHAPRGTLYKDPDGRATPSSAARYTTMMPKTYLCFFALVGAVVSTGMTFYTALTTSLSLHGLVLMYLHSMPWILILGQCISLVHAKHPRQTFRTGIYIGLSASLLVFNLSLKLLALSVGYDPQRVVSERFRTQWIDLSVQMALGSAVILSSLSMHRRPAVYRNGSIVDGQFTVSLLQRYTFSWINALLDHPRDGAQIGFHDLAVVDQKNRSQHLTSHFESSAAKDLAAPLWLQLYRAHRSVFWWQWFLVAVQNVVAYAPQFCLFHILRILEGQGDVSRVTTELFMWAIAMGLSRVGLVFVDTRLNWATGSLLEIPLRSQLSALIFLKSLRLKDIRTPNEESENESTETVGVGKAPKAEEDAEHRQPRPRLSAEQGIVNLLGVDATRVVEFVARTYIFLGIGISLLVAGTALVRLIGWIPFALGLLAPVVLMPLNLLASRAYGQAQAGLMVQRDAKVTAASETLQGIRQIKCAASERQWQARLMAIRARELHHQRRVFLWTIILRLFWISSPILLSVIALAAYAWLHGSLAPSVAFTALAVFGNLEVALSVIPFALTQGFDAAVSCRRIERLLRQTEQPRAVLPAEKGEIVIERATIAWPAEQPPHDGGPSPRKDVNQHFQLREVNAVFPKGELSLIQGKSGSGKSLLLAAIVNEAEIRAGKVYVPSSPPGQALTKADDWVLDALLAYLPQPPWIENATVRENILFGLPMNPARYEETLRAAALVQDLQQMERSDLTEVGVQGINLSGGQRWRLGLARALYSRAGILVLDDIFSAVDVGVAQVLLERGLRGPLGQGRTILLVTHHEALCLPHASYVLRIRDGGQCHGARVPSPQIDLLSPRETHPPGHAVGVPAVAPEEALRYQNMMHFENSCGDAKGKLGPTGTSPWIRDEFRERGSVKWRVYSQYIAHSGGTLVWVLAILVVIASQLALFGRGWWMKVWTQFNERLGSPAIQLGPPDLQLNYYLTIYVVISLSASVLEAGKCGFVYVAALNASHRLFHSMLDAILHAPLRWLNTVPTGQILNRLTADFALVDSRVPGDTHTLLSAATALAIICISGVLVSAWVIVLELALVGGCLLYVRRFLPAARDVKRLEATAKSPIFELHRSCLAGLGTLRAFGVAGRYAERMLWLIDNQARTHWAFALITQWAAWRIGIIGALFGFLIVVAVAAKHVDAPLAGFILTVSLEYSKMLEDLMRRVIGLQLNMSSTERVVEFASIETENHLGGRSTAPDWPATGAIAIHNLSIRYANELPWVLRDINLQIGPRMHVGVIGRTGAGKSTLALALLRVLEAGGGGGGHITIDGIDIASVPLATLRSRIALVPQDPVLYSGTVRSNLDPFGHYSDGELHAALQRVHFSLGPAREDAAASAALLNHPISPGGANLSQGQRQILCLARALITQTRIVVLDEATSAIDPATDALIQRGIRDAFKERTLIVIAHRLATVVDFDRVVVLSQGMVEEYGPPRTLYQAHGPFHHFVQESRDCEELKRAMNV</sequence>
<dbReference type="GO" id="GO:0016020">
    <property type="term" value="C:membrane"/>
    <property type="evidence" value="ECO:0007669"/>
    <property type="project" value="UniProtKB-SubCell"/>
</dbReference>
<protein>
    <submittedName>
        <fullName evidence="14">P-loop containing nucleoside triphosphate hydrolase protein</fullName>
    </submittedName>
</protein>
<dbReference type="InterPro" id="IPR050173">
    <property type="entry name" value="ABC_transporter_C-like"/>
</dbReference>
<dbReference type="GeneID" id="63866895"/>
<feature type="transmembrane region" description="Helical" evidence="11">
    <location>
        <begin position="174"/>
        <end position="192"/>
    </location>
</feature>
<keyword evidence="7" id="KW-0067">ATP-binding</keyword>
<dbReference type="SUPFAM" id="SSF90123">
    <property type="entry name" value="ABC transporter transmembrane region"/>
    <property type="match status" value="2"/>
</dbReference>
<dbReference type="InterPro" id="IPR003439">
    <property type="entry name" value="ABC_transporter-like_ATP-bd"/>
</dbReference>
<feature type="transmembrane region" description="Helical" evidence="11">
    <location>
        <begin position="12"/>
        <end position="32"/>
    </location>
</feature>
<dbReference type="SMART" id="SM00382">
    <property type="entry name" value="AAA"/>
    <property type="match status" value="2"/>
</dbReference>
<dbReference type="PROSITE" id="PS50929">
    <property type="entry name" value="ABC_TM1F"/>
    <property type="match status" value="2"/>
</dbReference>
<dbReference type="Pfam" id="PF00005">
    <property type="entry name" value="ABC_tran"/>
    <property type="match status" value="2"/>
</dbReference>
<feature type="domain" description="ABC transmembrane type-1" evidence="13">
    <location>
        <begin position="416"/>
        <end position="597"/>
    </location>
</feature>
<feature type="transmembrane region" description="Helical" evidence="11">
    <location>
        <begin position="461"/>
        <end position="482"/>
    </location>
</feature>
<keyword evidence="5" id="KW-0677">Repeat</keyword>
<evidence type="ECO:0000256" key="5">
    <source>
        <dbReference type="ARBA" id="ARBA00022737"/>
    </source>
</evidence>
<dbReference type="OrthoDB" id="6500128at2759"/>
<feature type="transmembrane region" description="Helical" evidence="11">
    <location>
        <begin position="135"/>
        <end position="154"/>
    </location>
</feature>
<gene>
    <name evidence="14" type="ORF">BO72DRAFT_515913</name>
</gene>
<dbReference type="EMBL" id="KZ824668">
    <property type="protein sequence ID" value="RAK74441.1"/>
    <property type="molecule type" value="Genomic_DNA"/>
</dbReference>
<dbReference type="InterPro" id="IPR003593">
    <property type="entry name" value="AAA+_ATPase"/>
</dbReference>
<keyword evidence="4 11" id="KW-0812">Transmembrane</keyword>